<dbReference type="SMART" id="SM00851">
    <property type="entry name" value="MGS"/>
    <property type="match status" value="1"/>
</dbReference>
<comment type="caution">
    <text evidence="6">The sequence shown here is derived from an EMBL/GenBank/DDBJ whole genome shotgun (WGS) entry which is preliminary data.</text>
</comment>
<evidence type="ECO:0000256" key="1">
    <source>
        <dbReference type="ARBA" id="ARBA00022679"/>
    </source>
</evidence>
<evidence type="ECO:0000256" key="4">
    <source>
        <dbReference type="ARBA" id="ARBA00023268"/>
    </source>
</evidence>
<dbReference type="InterPro" id="IPR011607">
    <property type="entry name" value="MGS-like_dom"/>
</dbReference>
<feature type="domain" description="MGS-like" evidence="5">
    <location>
        <begin position="1"/>
        <end position="148"/>
    </location>
</feature>
<dbReference type="GO" id="GO:0003937">
    <property type="term" value="F:IMP cyclohydrolase activity"/>
    <property type="evidence" value="ECO:0007669"/>
    <property type="project" value="InterPro"/>
</dbReference>
<dbReference type="PANTHER" id="PTHR11692">
    <property type="entry name" value="BIFUNCTIONAL PURINE BIOSYNTHESIS PROTEIN PURH"/>
    <property type="match status" value="1"/>
</dbReference>
<accession>A0A921AUK9</accession>
<organism evidence="6 7">
    <name type="scientific">Mailhella massiliensis</name>
    <dbReference type="NCBI Taxonomy" id="1903261"/>
    <lineage>
        <taxon>Bacteria</taxon>
        <taxon>Pseudomonadati</taxon>
        <taxon>Thermodesulfobacteriota</taxon>
        <taxon>Desulfovibrionia</taxon>
        <taxon>Desulfovibrionales</taxon>
        <taxon>Desulfovibrionaceae</taxon>
        <taxon>Mailhella</taxon>
    </lineage>
</organism>
<dbReference type="SUPFAM" id="SSF52335">
    <property type="entry name" value="Methylglyoxal synthase-like"/>
    <property type="match status" value="1"/>
</dbReference>
<dbReference type="GO" id="GO:0006189">
    <property type="term" value="P:'de novo' IMP biosynthetic process"/>
    <property type="evidence" value="ECO:0007669"/>
    <property type="project" value="TreeGrafter"/>
</dbReference>
<keyword evidence="3" id="KW-0378">Hydrolase</keyword>
<evidence type="ECO:0000256" key="2">
    <source>
        <dbReference type="ARBA" id="ARBA00022755"/>
    </source>
</evidence>
<proteinExistence type="predicted"/>
<name>A0A921AUK9_9BACT</name>
<keyword evidence="4" id="KW-0511">Multifunctional enzyme</keyword>
<dbReference type="Proteomes" id="UP000698963">
    <property type="component" value="Unassembled WGS sequence"/>
</dbReference>
<dbReference type="Pfam" id="PF01808">
    <property type="entry name" value="AICARFT_IMPCHas"/>
    <property type="match status" value="1"/>
</dbReference>
<evidence type="ECO:0000313" key="6">
    <source>
        <dbReference type="EMBL" id="HJD96371.1"/>
    </source>
</evidence>
<dbReference type="PANTHER" id="PTHR11692:SF0">
    <property type="entry name" value="BIFUNCTIONAL PURINE BIOSYNTHESIS PROTEIN ATIC"/>
    <property type="match status" value="1"/>
</dbReference>
<dbReference type="Gene3D" id="3.40.50.1380">
    <property type="entry name" value="Methylglyoxal synthase-like domain"/>
    <property type="match status" value="1"/>
</dbReference>
<sequence length="197" mass="21804">MDFLPIRRALLSVTHKDGLAEFAAFLHKKGVELVSTGGTMKFLKDQGLPVTAVSEVTGFPEILNGRVKTLNPRIHGGILANKDVPEHMKTLEEFDIKPFDLVVVNLYDFKSALEKHLDPLAMVEEIDIGGPCLLRASSKNFNSILVLSDPSYYAEAMEEIEKGGVSIEFRRRMAAATFRTTSNYDDMIATWMAGGVQ</sequence>
<dbReference type="GO" id="GO:0005829">
    <property type="term" value="C:cytosol"/>
    <property type="evidence" value="ECO:0007669"/>
    <property type="project" value="TreeGrafter"/>
</dbReference>
<gene>
    <name evidence="6" type="ORF">K8W16_01820</name>
</gene>
<protein>
    <submittedName>
        <fullName evidence="6">IMP cyclohydrolase</fullName>
    </submittedName>
</protein>
<reference evidence="6" key="1">
    <citation type="journal article" date="2021" name="PeerJ">
        <title>Extensive microbial diversity within the chicken gut microbiome revealed by metagenomics and culture.</title>
        <authorList>
            <person name="Gilroy R."/>
            <person name="Ravi A."/>
            <person name="Getino M."/>
            <person name="Pursley I."/>
            <person name="Horton D.L."/>
            <person name="Alikhan N.F."/>
            <person name="Baker D."/>
            <person name="Gharbi K."/>
            <person name="Hall N."/>
            <person name="Watson M."/>
            <person name="Adriaenssens E.M."/>
            <person name="Foster-Nyarko E."/>
            <person name="Jarju S."/>
            <person name="Secka A."/>
            <person name="Antonio M."/>
            <person name="Oren A."/>
            <person name="Chaudhuri R.R."/>
            <person name="La Ragione R."/>
            <person name="Hildebrand F."/>
            <person name="Pallen M.J."/>
        </authorList>
    </citation>
    <scope>NUCLEOTIDE SEQUENCE</scope>
    <source>
        <strain evidence="6">ChiGjej2B2-19336</strain>
    </source>
</reference>
<reference evidence="6" key="2">
    <citation type="submission" date="2021-09" db="EMBL/GenBank/DDBJ databases">
        <authorList>
            <person name="Gilroy R."/>
        </authorList>
    </citation>
    <scope>NUCLEOTIDE SEQUENCE</scope>
    <source>
        <strain evidence="6">ChiGjej2B2-19336</strain>
    </source>
</reference>
<evidence type="ECO:0000256" key="3">
    <source>
        <dbReference type="ARBA" id="ARBA00022801"/>
    </source>
</evidence>
<keyword evidence="1" id="KW-0808">Transferase</keyword>
<keyword evidence="2" id="KW-0658">Purine biosynthesis</keyword>
<dbReference type="PROSITE" id="PS51855">
    <property type="entry name" value="MGS"/>
    <property type="match status" value="1"/>
</dbReference>
<evidence type="ECO:0000259" key="5">
    <source>
        <dbReference type="PROSITE" id="PS51855"/>
    </source>
</evidence>
<dbReference type="AlphaFoldDB" id="A0A921AUK9"/>
<dbReference type="Pfam" id="PF02142">
    <property type="entry name" value="MGS"/>
    <property type="match status" value="1"/>
</dbReference>
<dbReference type="RefSeq" id="WP_304120639.1">
    <property type="nucleotide sequence ID" value="NZ_DYZA01000031.1"/>
</dbReference>
<dbReference type="EMBL" id="DYZA01000031">
    <property type="protein sequence ID" value="HJD96371.1"/>
    <property type="molecule type" value="Genomic_DNA"/>
</dbReference>
<dbReference type="InterPro" id="IPR036914">
    <property type="entry name" value="MGS-like_dom_sf"/>
</dbReference>
<evidence type="ECO:0000313" key="7">
    <source>
        <dbReference type="Proteomes" id="UP000698963"/>
    </source>
</evidence>
<dbReference type="GO" id="GO:0004643">
    <property type="term" value="F:phosphoribosylaminoimidazolecarboxamide formyltransferase activity"/>
    <property type="evidence" value="ECO:0007669"/>
    <property type="project" value="InterPro"/>
</dbReference>
<dbReference type="FunFam" id="3.40.50.1380:FF:000001">
    <property type="entry name" value="Bifunctional purine biosynthesis protein PurH"/>
    <property type="match status" value="1"/>
</dbReference>
<dbReference type="InterPro" id="IPR002695">
    <property type="entry name" value="PurH-like"/>
</dbReference>